<dbReference type="InterPro" id="IPR056057">
    <property type="entry name" value="DUF7640"/>
</dbReference>
<dbReference type="AlphaFoldDB" id="A0ABD3PXY5"/>
<proteinExistence type="predicted"/>
<name>A0ABD3PXY5_9STRA</name>
<dbReference type="EMBL" id="JABMIG020000095">
    <property type="protein sequence ID" value="KAL3793029.1"/>
    <property type="molecule type" value="Genomic_DNA"/>
</dbReference>
<feature type="non-terminal residue" evidence="3">
    <location>
        <position position="251"/>
    </location>
</feature>
<dbReference type="Pfam" id="PF24646">
    <property type="entry name" value="DUF7640"/>
    <property type="match status" value="1"/>
</dbReference>
<feature type="region of interest" description="Disordered" evidence="1">
    <location>
        <begin position="181"/>
        <end position="251"/>
    </location>
</feature>
<feature type="compositionally biased region" description="Low complexity" evidence="1">
    <location>
        <begin position="198"/>
        <end position="251"/>
    </location>
</feature>
<evidence type="ECO:0000313" key="3">
    <source>
        <dbReference type="EMBL" id="KAL3793029.1"/>
    </source>
</evidence>
<evidence type="ECO:0000256" key="1">
    <source>
        <dbReference type="SAM" id="MobiDB-lite"/>
    </source>
</evidence>
<evidence type="ECO:0000259" key="2">
    <source>
        <dbReference type="Pfam" id="PF24646"/>
    </source>
</evidence>
<gene>
    <name evidence="3" type="ORF">HJC23_003037</name>
</gene>
<feature type="domain" description="DUF7640" evidence="2">
    <location>
        <begin position="124"/>
        <end position="184"/>
    </location>
</feature>
<dbReference type="Proteomes" id="UP001516023">
    <property type="component" value="Unassembled WGS sequence"/>
</dbReference>
<feature type="non-terminal residue" evidence="3">
    <location>
        <position position="1"/>
    </location>
</feature>
<keyword evidence="4" id="KW-1185">Reference proteome</keyword>
<reference evidence="3 4" key="1">
    <citation type="journal article" date="2020" name="G3 (Bethesda)">
        <title>Improved Reference Genome for Cyclotella cryptica CCMP332, a Model for Cell Wall Morphogenesis, Salinity Adaptation, and Lipid Production in Diatoms (Bacillariophyta).</title>
        <authorList>
            <person name="Roberts W.R."/>
            <person name="Downey K.M."/>
            <person name="Ruck E.C."/>
            <person name="Traller J.C."/>
            <person name="Alverson A.J."/>
        </authorList>
    </citation>
    <scope>NUCLEOTIDE SEQUENCE [LARGE SCALE GENOMIC DNA]</scope>
    <source>
        <strain evidence="3 4">CCMP332</strain>
    </source>
</reference>
<sequence>LPVLLVMAAALDTKRATKLKMRQLETAAAQEIQLRVLLIMDSHATLETKAVLNMPHATKQSPIWEFSMLGTSLALDEVHASILAPSPTTAACKTSTGKKEEILNERLLAKITLTLRLLHMTIQGYIKHESCNGEYACYYNGAEIGVNSCNARQACERSTAPIGDNVCNAYQICINNASPVPSATPAPNAPTKSPSKSAPTEVPTAAPTKKPTTAAPTNNPTQNPTNNPVTPLPTNSPTTKPTNNPTKTPTT</sequence>
<organism evidence="3 4">
    <name type="scientific">Cyclotella cryptica</name>
    <dbReference type="NCBI Taxonomy" id="29204"/>
    <lineage>
        <taxon>Eukaryota</taxon>
        <taxon>Sar</taxon>
        <taxon>Stramenopiles</taxon>
        <taxon>Ochrophyta</taxon>
        <taxon>Bacillariophyta</taxon>
        <taxon>Coscinodiscophyceae</taxon>
        <taxon>Thalassiosirophycidae</taxon>
        <taxon>Stephanodiscales</taxon>
        <taxon>Stephanodiscaceae</taxon>
        <taxon>Cyclotella</taxon>
    </lineage>
</organism>
<accession>A0ABD3PXY5</accession>
<evidence type="ECO:0000313" key="4">
    <source>
        <dbReference type="Proteomes" id="UP001516023"/>
    </source>
</evidence>
<protein>
    <recommendedName>
        <fullName evidence="2">DUF7640 domain-containing protein</fullName>
    </recommendedName>
</protein>
<comment type="caution">
    <text evidence="3">The sequence shown here is derived from an EMBL/GenBank/DDBJ whole genome shotgun (WGS) entry which is preliminary data.</text>
</comment>